<dbReference type="CDD" id="cd03363">
    <property type="entry name" value="TOPRIM_TopoIA_TopoI"/>
    <property type="match status" value="1"/>
</dbReference>
<dbReference type="PROSITE" id="PS50880">
    <property type="entry name" value="TOPRIM"/>
    <property type="match status" value="1"/>
</dbReference>
<dbReference type="InterPro" id="IPR013826">
    <property type="entry name" value="Topo_IA_cen_sub3"/>
</dbReference>
<dbReference type="Proteomes" id="UP000000998">
    <property type="component" value="Plasmid pMAQU01"/>
</dbReference>
<dbReference type="InterPro" id="IPR003601">
    <property type="entry name" value="Topo_IA_2"/>
</dbReference>
<evidence type="ECO:0000256" key="1">
    <source>
        <dbReference type="ARBA" id="ARBA00000213"/>
    </source>
</evidence>
<evidence type="ECO:0000259" key="11">
    <source>
        <dbReference type="PROSITE" id="PS50880"/>
    </source>
</evidence>
<evidence type="ECO:0000256" key="6">
    <source>
        <dbReference type="ARBA" id="ARBA00023235"/>
    </source>
</evidence>
<dbReference type="RefSeq" id="WP_011783302.1">
    <property type="nucleotide sequence ID" value="NC_008738.1"/>
</dbReference>
<reference evidence="14" key="1">
    <citation type="journal article" date="2011" name="Appl. Environ. Microbiol.">
        <title>Genomic potential of Marinobacter aquaeolei, a biogeochemical 'opportunitroph'.</title>
        <authorList>
            <person name="Singer E."/>
            <person name="Webb E.A."/>
            <person name="Nelson W.C."/>
            <person name="Heidelberg J.F."/>
            <person name="Ivanova N."/>
            <person name="Pati A."/>
            <person name="Edwards K.J."/>
        </authorList>
    </citation>
    <scope>NUCLEOTIDE SEQUENCE [LARGE SCALE GENOMIC DNA]</scope>
    <source>
        <strain evidence="14">ATCC 700491 / DSM 11845 / VT8</strain>
    </source>
</reference>
<dbReference type="GO" id="GO:0003677">
    <property type="term" value="F:DNA binding"/>
    <property type="evidence" value="ECO:0007669"/>
    <property type="project" value="UniProtKB-KW"/>
</dbReference>
<dbReference type="SMART" id="SM00436">
    <property type="entry name" value="TOP1Bc"/>
    <property type="match status" value="1"/>
</dbReference>
<keyword evidence="4" id="KW-0799">Topoisomerase</keyword>
<dbReference type="PROSITE" id="PS52039">
    <property type="entry name" value="TOPO_IA_2"/>
    <property type="match status" value="1"/>
</dbReference>
<dbReference type="SUPFAM" id="SSF56712">
    <property type="entry name" value="Prokaryotic type I DNA topoisomerase"/>
    <property type="match status" value="1"/>
</dbReference>
<comment type="catalytic activity">
    <reaction evidence="1">
        <text>ATP-independent breakage of single-stranded DNA, followed by passage and rejoining.</text>
        <dbReference type="EC" id="5.6.2.1"/>
    </reaction>
</comment>
<name>A1U7T2_MARN8</name>
<geneLocation type="plasmid" evidence="13 14">
    <name>pMAQU01</name>
</geneLocation>
<dbReference type="Gene3D" id="1.10.460.10">
    <property type="entry name" value="Topoisomerase I, domain 2"/>
    <property type="match status" value="1"/>
</dbReference>
<dbReference type="AlphaFoldDB" id="A1U7T2"/>
<evidence type="ECO:0000256" key="8">
    <source>
        <dbReference type="ARBA" id="ARBA00031985"/>
    </source>
</evidence>
<dbReference type="GO" id="GO:0006265">
    <property type="term" value="P:DNA topological change"/>
    <property type="evidence" value="ECO:0007669"/>
    <property type="project" value="InterPro"/>
</dbReference>
<evidence type="ECO:0000313" key="14">
    <source>
        <dbReference type="Proteomes" id="UP000000998"/>
    </source>
</evidence>
<feature type="domain" description="Topo IA-type catalytic" evidence="12">
    <location>
        <begin position="127"/>
        <end position="550"/>
    </location>
</feature>
<protein>
    <recommendedName>
        <fullName evidence="3">DNA topoisomerase</fullName>
        <ecNumber evidence="3">5.6.2.1</ecNumber>
    </recommendedName>
    <alternativeName>
        <fullName evidence="10">Omega-protein</fullName>
    </alternativeName>
    <alternativeName>
        <fullName evidence="9">Relaxing enzyme</fullName>
    </alternativeName>
    <alternativeName>
        <fullName evidence="7">Swivelase</fullName>
    </alternativeName>
    <alternativeName>
        <fullName evidence="8">Untwisting enzyme</fullName>
    </alternativeName>
</protein>
<evidence type="ECO:0000256" key="2">
    <source>
        <dbReference type="ARBA" id="ARBA00009446"/>
    </source>
</evidence>
<evidence type="ECO:0000256" key="4">
    <source>
        <dbReference type="ARBA" id="ARBA00023029"/>
    </source>
</evidence>
<dbReference type="Gene3D" id="1.10.290.10">
    <property type="entry name" value="Topoisomerase I, domain 4"/>
    <property type="match status" value="1"/>
</dbReference>
<evidence type="ECO:0000313" key="13">
    <source>
        <dbReference type="EMBL" id="ABM21051.1"/>
    </source>
</evidence>
<comment type="similarity">
    <text evidence="2">Belongs to the type IA topoisomerase family.</text>
</comment>
<keyword evidence="6 13" id="KW-0413">Isomerase</keyword>
<dbReference type="GO" id="GO:0003917">
    <property type="term" value="F:DNA topoisomerase type I (single strand cut, ATP-independent) activity"/>
    <property type="evidence" value="ECO:0007669"/>
    <property type="project" value="UniProtKB-EC"/>
</dbReference>
<feature type="domain" description="Toprim" evidence="11">
    <location>
        <begin position="3"/>
        <end position="111"/>
    </location>
</feature>
<sequence>MGQILVIVESPAKSKKIQTILGSNYRVAASVGHMRDLPPRDLGVDLETLKPTYVVSEGKSQVVSNLKRLAGMSDEVILATDPDREGEAIAWHLKVALRLPDDVKRVSYQEITRDAIMKAMANPGRIDMKLVAAQESRRVLDRLIGYQVSPALSSKANLSLSAGRVQSVAVKFVVDREREIQAFQPRGYNVCTLRLAGHPNVSASLDMTPFVPKDERLWKASDAQPFAGPQRVKLVKVEKKPNAVKPKSAFTTVDLQGVAGKIFGLSAKEVMAAAQTLFEQGLITYHRTDSPNLSDEGIAKIQSYLSGQGVPIADQVVRHKSKGDAQEAHEAIRPTDVSAATAGQTDTEKNVYSLIRERAMLSVMPNGIDAVTQYVFQSERRVPGLSGRPVNPMYMAKGSVVQEKGWRAYAKLERIKSKDTPLPLLEQGRIYDGSVAAVQKTTEPPSRYNEQTLIKALEAKGIGRPSTYAQIMENIKNRSYIEPKPGSGKSPAFVPGKLGYYIVDALSRFSFMSYTYTRAVEASLDKVARGSMSYVGLVRPVSDQLTSDIAERLEAESLALKGRCPGCDQPIIQKHRKGSGRGKGRSQGSRAFWVHIDDAHAAACVQYLNDEHDAPVLPPPEVTSPCPQCQATLIRRYSKTGSRSPYWAHAERGDGDACGVKFFPDVDGQPVIPEPIPETKCVDCGGIMKKRKNSKTQQPVWVHVAKKPSCGNLFIDDIDGVPANAAKKA</sequence>
<evidence type="ECO:0000256" key="9">
    <source>
        <dbReference type="ARBA" id="ARBA00032235"/>
    </source>
</evidence>
<evidence type="ECO:0000256" key="5">
    <source>
        <dbReference type="ARBA" id="ARBA00023125"/>
    </source>
</evidence>
<dbReference type="EMBL" id="CP000515">
    <property type="protein sequence ID" value="ABM21051.1"/>
    <property type="molecule type" value="Genomic_DNA"/>
</dbReference>
<dbReference type="InterPro" id="IPR003602">
    <property type="entry name" value="Topo_IA_DNA-bd_dom"/>
</dbReference>
<dbReference type="SMART" id="SM00493">
    <property type="entry name" value="TOPRIM"/>
    <property type="match status" value="1"/>
</dbReference>
<dbReference type="InterPro" id="IPR013497">
    <property type="entry name" value="Topo_IA_cen"/>
</dbReference>
<dbReference type="InterPro" id="IPR013824">
    <property type="entry name" value="Topo_IA_cen_sub1"/>
</dbReference>
<dbReference type="InterPro" id="IPR013825">
    <property type="entry name" value="Topo_IA_cen_sub2"/>
</dbReference>
<keyword evidence="13" id="KW-0614">Plasmid</keyword>
<dbReference type="EC" id="5.6.2.1" evidence="3"/>
<accession>A1U7T2</accession>
<evidence type="ECO:0000259" key="12">
    <source>
        <dbReference type="PROSITE" id="PS52039"/>
    </source>
</evidence>
<organism evidence="13 14">
    <name type="scientific">Marinobacter nauticus (strain ATCC 700491 / DSM 11845 / VT8)</name>
    <name type="common">Marinobacter aquaeolei</name>
    <dbReference type="NCBI Taxonomy" id="351348"/>
    <lineage>
        <taxon>Bacteria</taxon>
        <taxon>Pseudomonadati</taxon>
        <taxon>Pseudomonadota</taxon>
        <taxon>Gammaproteobacteria</taxon>
        <taxon>Pseudomonadales</taxon>
        <taxon>Marinobacteraceae</taxon>
        <taxon>Marinobacter</taxon>
    </lineage>
</organism>
<proteinExistence type="inferred from homology"/>
<dbReference type="CDD" id="cd00186">
    <property type="entry name" value="TOP1Ac"/>
    <property type="match status" value="1"/>
</dbReference>
<dbReference type="HOGENOM" id="CLU_002929_4_3_6"/>
<dbReference type="InterPro" id="IPR034149">
    <property type="entry name" value="TOPRIM_TopoI"/>
</dbReference>
<evidence type="ECO:0000256" key="10">
    <source>
        <dbReference type="ARBA" id="ARBA00032877"/>
    </source>
</evidence>
<dbReference type="Pfam" id="PF01751">
    <property type="entry name" value="Toprim"/>
    <property type="match status" value="1"/>
</dbReference>
<dbReference type="PRINTS" id="PR00417">
    <property type="entry name" value="PRTPISMRASEI"/>
</dbReference>
<dbReference type="Gene3D" id="3.40.50.140">
    <property type="match status" value="1"/>
</dbReference>
<dbReference type="eggNOG" id="COG0550">
    <property type="taxonomic scope" value="Bacteria"/>
</dbReference>
<evidence type="ECO:0000256" key="7">
    <source>
        <dbReference type="ARBA" id="ARBA00030003"/>
    </source>
</evidence>
<evidence type="ECO:0000256" key="3">
    <source>
        <dbReference type="ARBA" id="ARBA00012891"/>
    </source>
</evidence>
<dbReference type="PANTHER" id="PTHR42785:SF1">
    <property type="entry name" value="DNA TOPOISOMERASE"/>
    <property type="match status" value="1"/>
</dbReference>
<dbReference type="PANTHER" id="PTHR42785">
    <property type="entry name" value="DNA TOPOISOMERASE, TYPE IA, CORE"/>
    <property type="match status" value="1"/>
</dbReference>
<dbReference type="InterPro" id="IPR006171">
    <property type="entry name" value="TOPRIM_dom"/>
</dbReference>
<gene>
    <name evidence="13" type="ordered locus">Maqu_4200</name>
</gene>
<dbReference type="SMART" id="SM00437">
    <property type="entry name" value="TOP1Ac"/>
    <property type="match status" value="1"/>
</dbReference>
<dbReference type="KEGG" id="maq:Maqu_4200"/>
<dbReference type="Pfam" id="PF01131">
    <property type="entry name" value="Topoisom_bac"/>
    <property type="match status" value="1"/>
</dbReference>
<dbReference type="OrthoDB" id="9804262at2"/>
<dbReference type="Gene3D" id="2.70.20.10">
    <property type="entry name" value="Topoisomerase I, domain 3"/>
    <property type="match status" value="1"/>
</dbReference>
<dbReference type="InterPro" id="IPR023405">
    <property type="entry name" value="Topo_IA_core_domain"/>
</dbReference>
<dbReference type="InterPro" id="IPR000380">
    <property type="entry name" value="Topo_IA"/>
</dbReference>
<keyword evidence="5" id="KW-0238">DNA-binding</keyword>